<evidence type="ECO:0000256" key="2">
    <source>
        <dbReference type="ARBA" id="ARBA00010617"/>
    </source>
</evidence>
<dbReference type="GO" id="GO:0020037">
    <property type="term" value="F:heme binding"/>
    <property type="evidence" value="ECO:0007669"/>
    <property type="project" value="InterPro"/>
</dbReference>
<keyword evidence="9" id="KW-1133">Transmembrane helix</keyword>
<dbReference type="FunFam" id="1.10.630.10:FF:000050">
    <property type="entry name" value="Cytochrome P450 monooxygenase"/>
    <property type="match status" value="1"/>
</dbReference>
<dbReference type="PANTHER" id="PTHR24305">
    <property type="entry name" value="CYTOCHROME P450"/>
    <property type="match status" value="1"/>
</dbReference>
<dbReference type="InterPro" id="IPR036396">
    <property type="entry name" value="Cyt_P450_sf"/>
</dbReference>
<reference evidence="10 11" key="1">
    <citation type="submission" date="2013-03" db="EMBL/GenBank/DDBJ databases">
        <title>The Genome Sequence of Exophiala aquamarina CBS 119918.</title>
        <authorList>
            <consortium name="The Broad Institute Genomics Platform"/>
            <person name="Cuomo C."/>
            <person name="de Hoog S."/>
            <person name="Gorbushina A."/>
            <person name="Walker B."/>
            <person name="Young S.K."/>
            <person name="Zeng Q."/>
            <person name="Gargeya S."/>
            <person name="Fitzgerald M."/>
            <person name="Haas B."/>
            <person name="Abouelleil A."/>
            <person name="Allen A.W."/>
            <person name="Alvarado L."/>
            <person name="Arachchi H.M."/>
            <person name="Berlin A.M."/>
            <person name="Chapman S.B."/>
            <person name="Gainer-Dewar J."/>
            <person name="Goldberg J."/>
            <person name="Griggs A."/>
            <person name="Gujja S."/>
            <person name="Hansen M."/>
            <person name="Howarth C."/>
            <person name="Imamovic A."/>
            <person name="Ireland A."/>
            <person name="Larimer J."/>
            <person name="McCowan C."/>
            <person name="Murphy C."/>
            <person name="Pearson M."/>
            <person name="Poon T.W."/>
            <person name="Priest M."/>
            <person name="Roberts A."/>
            <person name="Saif S."/>
            <person name="Shea T."/>
            <person name="Sisk P."/>
            <person name="Sykes S."/>
            <person name="Wortman J."/>
            <person name="Nusbaum C."/>
            <person name="Birren B."/>
        </authorList>
    </citation>
    <scope>NUCLEOTIDE SEQUENCE [LARGE SCALE GENOMIC DNA]</scope>
    <source>
        <strain evidence="10 11">CBS 119918</strain>
    </source>
</reference>
<dbReference type="Pfam" id="PF00067">
    <property type="entry name" value="p450"/>
    <property type="match status" value="1"/>
</dbReference>
<accession>A0A072PAC4</accession>
<dbReference type="VEuPathDB" id="FungiDB:A1O9_06966"/>
<evidence type="ECO:0008006" key="12">
    <source>
        <dbReference type="Google" id="ProtNLM"/>
    </source>
</evidence>
<dbReference type="InterPro" id="IPR050121">
    <property type="entry name" value="Cytochrome_P450_monoxygenase"/>
</dbReference>
<keyword evidence="11" id="KW-1185">Reference proteome</keyword>
<feature type="transmembrane region" description="Helical" evidence="9">
    <location>
        <begin position="14"/>
        <end position="35"/>
    </location>
</feature>
<dbReference type="InterPro" id="IPR002401">
    <property type="entry name" value="Cyt_P450_E_grp-I"/>
</dbReference>
<dbReference type="PANTHER" id="PTHR24305:SF190">
    <property type="entry name" value="P450, PUTATIVE (EUROFUNG)-RELATED"/>
    <property type="match status" value="1"/>
</dbReference>
<dbReference type="PRINTS" id="PR00385">
    <property type="entry name" value="P450"/>
</dbReference>
<dbReference type="GO" id="GO:0004497">
    <property type="term" value="F:monooxygenase activity"/>
    <property type="evidence" value="ECO:0007669"/>
    <property type="project" value="UniProtKB-KW"/>
</dbReference>
<evidence type="ECO:0000256" key="4">
    <source>
        <dbReference type="ARBA" id="ARBA00023002"/>
    </source>
</evidence>
<keyword evidence="4 8" id="KW-0560">Oxidoreductase</keyword>
<feature type="binding site" description="axial binding residue" evidence="7">
    <location>
        <position position="456"/>
    </location>
    <ligand>
        <name>heme</name>
        <dbReference type="ChEBI" id="CHEBI:30413"/>
    </ligand>
    <ligandPart>
        <name>Fe</name>
        <dbReference type="ChEBI" id="CHEBI:18248"/>
    </ligandPart>
</feature>
<dbReference type="Proteomes" id="UP000027920">
    <property type="component" value="Unassembled WGS sequence"/>
</dbReference>
<keyword evidence="9" id="KW-0812">Transmembrane</keyword>
<keyword evidence="5 7" id="KW-0408">Iron</keyword>
<evidence type="ECO:0000313" key="11">
    <source>
        <dbReference type="Proteomes" id="UP000027920"/>
    </source>
</evidence>
<dbReference type="Gene3D" id="1.10.630.10">
    <property type="entry name" value="Cytochrome P450"/>
    <property type="match status" value="1"/>
</dbReference>
<gene>
    <name evidence="10" type="ORF">A1O9_06966</name>
</gene>
<sequence length="515" mass="57888">MGVLDPTQLEIANLAPATVSLVILVLLVAVAFRIWRALVTPLRDLPGPVFASFTRLWYLKNVWRGDFEKVNVKLHERYGPIVRIAPNEYSIDDPEAIKVIYGHGTSFTKAPWYYASGSADPNEHNLFTDRNPKRHSETRRKVAALYSMSTLVQLEHFVTEGAECMVDKFEGFAQSGVTVNMQEWAQFWAFDVIGLITLAKRFGFLDTGRDQGGLLGALHGYLLHCANVGIYHEWHPLVTKLEQMLPGQGMSYLTGFTQKEITERLNATKRDIESSKEGADFLSKLLKMHSDDPAKITMAEVFLGCLTNIGAGSDTTSISFAAIMYHLIKNPEVYKKLRTEIDSKVKEKPCPNDIITFAETQTMPYLQASIKEGLRMHPATGLPLARVVPVGGATISGRYFPEGTIVGVNSWVAHRNKSVFGADAAQYRPERWLESPERSSQMERYFMAFGVGSRTCIGKNISLLEISKLVPEFVRRFDFELQSPDQPLNTHNAWFVKQTNFFVKVAKRKIDKLDG</sequence>
<dbReference type="STRING" id="1182545.A0A072PAC4"/>
<comment type="caution">
    <text evidence="10">The sequence shown here is derived from an EMBL/GenBank/DDBJ whole genome shotgun (WGS) entry which is preliminary data.</text>
</comment>
<proteinExistence type="inferred from homology"/>
<evidence type="ECO:0000256" key="3">
    <source>
        <dbReference type="ARBA" id="ARBA00022723"/>
    </source>
</evidence>
<dbReference type="InterPro" id="IPR017972">
    <property type="entry name" value="Cyt_P450_CS"/>
</dbReference>
<evidence type="ECO:0000313" key="10">
    <source>
        <dbReference type="EMBL" id="KEF56776.1"/>
    </source>
</evidence>
<keyword evidence="9" id="KW-0472">Membrane</keyword>
<dbReference type="GeneID" id="25281880"/>
<comment type="similarity">
    <text evidence="2 8">Belongs to the cytochrome P450 family.</text>
</comment>
<dbReference type="SUPFAM" id="SSF48264">
    <property type="entry name" value="Cytochrome P450"/>
    <property type="match status" value="1"/>
</dbReference>
<dbReference type="CDD" id="cd11060">
    <property type="entry name" value="CYP57A1-like"/>
    <property type="match status" value="1"/>
</dbReference>
<evidence type="ECO:0000256" key="1">
    <source>
        <dbReference type="ARBA" id="ARBA00001971"/>
    </source>
</evidence>
<dbReference type="RefSeq" id="XP_013259366.1">
    <property type="nucleotide sequence ID" value="XM_013403912.1"/>
</dbReference>
<dbReference type="GO" id="GO:0005506">
    <property type="term" value="F:iron ion binding"/>
    <property type="evidence" value="ECO:0007669"/>
    <property type="project" value="InterPro"/>
</dbReference>
<dbReference type="PROSITE" id="PS00086">
    <property type="entry name" value="CYTOCHROME_P450"/>
    <property type="match status" value="1"/>
</dbReference>
<dbReference type="InterPro" id="IPR001128">
    <property type="entry name" value="Cyt_P450"/>
</dbReference>
<evidence type="ECO:0000256" key="5">
    <source>
        <dbReference type="ARBA" id="ARBA00023004"/>
    </source>
</evidence>
<evidence type="ECO:0000256" key="9">
    <source>
        <dbReference type="SAM" id="Phobius"/>
    </source>
</evidence>
<keyword evidence="7 8" id="KW-0349">Heme</keyword>
<keyword evidence="6 8" id="KW-0503">Monooxygenase</keyword>
<dbReference type="HOGENOM" id="CLU_001570_14_0_1"/>
<dbReference type="AlphaFoldDB" id="A0A072PAC4"/>
<evidence type="ECO:0000256" key="7">
    <source>
        <dbReference type="PIRSR" id="PIRSR602401-1"/>
    </source>
</evidence>
<keyword evidence="3 7" id="KW-0479">Metal-binding</keyword>
<organism evidence="10 11">
    <name type="scientific">Exophiala aquamarina CBS 119918</name>
    <dbReference type="NCBI Taxonomy" id="1182545"/>
    <lineage>
        <taxon>Eukaryota</taxon>
        <taxon>Fungi</taxon>
        <taxon>Dikarya</taxon>
        <taxon>Ascomycota</taxon>
        <taxon>Pezizomycotina</taxon>
        <taxon>Eurotiomycetes</taxon>
        <taxon>Chaetothyriomycetidae</taxon>
        <taxon>Chaetothyriales</taxon>
        <taxon>Herpotrichiellaceae</taxon>
        <taxon>Exophiala</taxon>
    </lineage>
</organism>
<dbReference type="OrthoDB" id="3934656at2759"/>
<evidence type="ECO:0000256" key="8">
    <source>
        <dbReference type="RuleBase" id="RU000461"/>
    </source>
</evidence>
<protein>
    <recommendedName>
        <fullName evidence="12">Cytochrome P450 oxidoreductase</fullName>
    </recommendedName>
</protein>
<dbReference type="EMBL" id="AMGV01000005">
    <property type="protein sequence ID" value="KEF56776.1"/>
    <property type="molecule type" value="Genomic_DNA"/>
</dbReference>
<dbReference type="PRINTS" id="PR00463">
    <property type="entry name" value="EP450I"/>
</dbReference>
<name>A0A072PAC4_9EURO</name>
<evidence type="ECO:0000256" key="6">
    <source>
        <dbReference type="ARBA" id="ARBA00023033"/>
    </source>
</evidence>
<comment type="cofactor">
    <cofactor evidence="1 7">
        <name>heme</name>
        <dbReference type="ChEBI" id="CHEBI:30413"/>
    </cofactor>
</comment>
<dbReference type="GO" id="GO:0016705">
    <property type="term" value="F:oxidoreductase activity, acting on paired donors, with incorporation or reduction of molecular oxygen"/>
    <property type="evidence" value="ECO:0007669"/>
    <property type="project" value="InterPro"/>
</dbReference>